<reference evidence="2 3" key="1">
    <citation type="submission" date="2014-04" db="EMBL/GenBank/DDBJ databases">
        <authorList>
            <consortium name="DOE Joint Genome Institute"/>
            <person name="Kuo A."/>
            <person name="Ruytinx J."/>
            <person name="Rineau F."/>
            <person name="Colpaert J."/>
            <person name="Kohler A."/>
            <person name="Nagy L.G."/>
            <person name="Floudas D."/>
            <person name="Copeland A."/>
            <person name="Barry K.W."/>
            <person name="Cichocki N."/>
            <person name="Veneault-Fourrey C."/>
            <person name="LaButti K."/>
            <person name="Lindquist E.A."/>
            <person name="Lipzen A."/>
            <person name="Lundell T."/>
            <person name="Morin E."/>
            <person name="Murat C."/>
            <person name="Sun H."/>
            <person name="Tunlid A."/>
            <person name="Henrissat B."/>
            <person name="Grigoriev I.V."/>
            <person name="Hibbett D.S."/>
            <person name="Martin F."/>
            <person name="Nordberg H.P."/>
            <person name="Cantor M.N."/>
            <person name="Hua S.X."/>
        </authorList>
    </citation>
    <scope>NUCLEOTIDE SEQUENCE [LARGE SCALE GENOMIC DNA]</scope>
    <source>
        <strain evidence="2 3">UH-Slu-Lm8-n1</strain>
    </source>
</reference>
<dbReference type="InParanoid" id="A0A0D0A0L9"/>
<feature type="non-terminal residue" evidence="2">
    <location>
        <position position="186"/>
    </location>
</feature>
<organism evidence="2 3">
    <name type="scientific">Suillus luteus UH-Slu-Lm8-n1</name>
    <dbReference type="NCBI Taxonomy" id="930992"/>
    <lineage>
        <taxon>Eukaryota</taxon>
        <taxon>Fungi</taxon>
        <taxon>Dikarya</taxon>
        <taxon>Basidiomycota</taxon>
        <taxon>Agaricomycotina</taxon>
        <taxon>Agaricomycetes</taxon>
        <taxon>Agaricomycetidae</taxon>
        <taxon>Boletales</taxon>
        <taxon>Suillineae</taxon>
        <taxon>Suillaceae</taxon>
        <taxon>Suillus</taxon>
    </lineage>
</organism>
<evidence type="ECO:0000256" key="1">
    <source>
        <dbReference type="SAM" id="MobiDB-lite"/>
    </source>
</evidence>
<feature type="region of interest" description="Disordered" evidence="1">
    <location>
        <begin position="103"/>
        <end position="186"/>
    </location>
</feature>
<gene>
    <name evidence="2" type="ORF">CY34DRAFT_19628</name>
</gene>
<dbReference type="OrthoDB" id="2670470at2759"/>
<accession>A0A0D0A0L9</accession>
<dbReference type="STRING" id="930992.A0A0D0A0L9"/>
<feature type="region of interest" description="Disordered" evidence="1">
    <location>
        <begin position="1"/>
        <end position="31"/>
    </location>
</feature>
<dbReference type="AlphaFoldDB" id="A0A0D0A0L9"/>
<dbReference type="Proteomes" id="UP000054485">
    <property type="component" value="Unassembled WGS sequence"/>
</dbReference>
<protein>
    <submittedName>
        <fullName evidence="2">Uncharacterized protein</fullName>
    </submittedName>
</protein>
<evidence type="ECO:0000313" key="2">
    <source>
        <dbReference type="EMBL" id="KIK31729.1"/>
    </source>
</evidence>
<keyword evidence="3" id="KW-1185">Reference proteome</keyword>
<dbReference type="HOGENOM" id="CLU_1457852_0_0_1"/>
<feature type="compositionally biased region" description="Basic and acidic residues" evidence="1">
    <location>
        <begin position="166"/>
        <end position="178"/>
    </location>
</feature>
<reference evidence="3" key="2">
    <citation type="submission" date="2015-01" db="EMBL/GenBank/DDBJ databases">
        <title>Evolutionary Origins and Diversification of the Mycorrhizal Mutualists.</title>
        <authorList>
            <consortium name="DOE Joint Genome Institute"/>
            <consortium name="Mycorrhizal Genomics Consortium"/>
            <person name="Kohler A."/>
            <person name="Kuo A."/>
            <person name="Nagy L.G."/>
            <person name="Floudas D."/>
            <person name="Copeland A."/>
            <person name="Barry K.W."/>
            <person name="Cichocki N."/>
            <person name="Veneault-Fourrey C."/>
            <person name="LaButti K."/>
            <person name="Lindquist E.A."/>
            <person name="Lipzen A."/>
            <person name="Lundell T."/>
            <person name="Morin E."/>
            <person name="Murat C."/>
            <person name="Riley R."/>
            <person name="Ohm R."/>
            <person name="Sun H."/>
            <person name="Tunlid A."/>
            <person name="Henrissat B."/>
            <person name="Grigoriev I.V."/>
            <person name="Hibbett D.S."/>
            <person name="Martin F."/>
        </authorList>
    </citation>
    <scope>NUCLEOTIDE SEQUENCE [LARGE SCALE GENOMIC DNA]</scope>
    <source>
        <strain evidence="3">UH-Slu-Lm8-n1</strain>
    </source>
</reference>
<sequence length="186" mass="20653">MSLSRILNDEPPPARKSVSSRGGGINPSLADVSLLSSHSPVSSFPNSSSDYKLLSESSHHFLVDILTRRPLIRVPKVGIHIQVTMFRERSFLLAQEPRASSAGAYYKEDENEPISRKRRKAVVPDDDSDYNPPIVKRAPRQNPPRAKANCPKSPLIEGADPVPAAREYHQTEEERRLASSDLSDCE</sequence>
<name>A0A0D0A0L9_9AGAM</name>
<evidence type="ECO:0000313" key="3">
    <source>
        <dbReference type="Proteomes" id="UP000054485"/>
    </source>
</evidence>
<proteinExistence type="predicted"/>
<dbReference type="EMBL" id="KN836704">
    <property type="protein sequence ID" value="KIK31729.1"/>
    <property type="molecule type" value="Genomic_DNA"/>
</dbReference>